<keyword evidence="1" id="KW-0472">Membrane</keyword>
<keyword evidence="1" id="KW-1133">Transmembrane helix</keyword>
<dbReference type="EMBL" id="JBHRTA010000004">
    <property type="protein sequence ID" value="MFC3196257.1"/>
    <property type="molecule type" value="Genomic_DNA"/>
</dbReference>
<sequence>MDITLLLIAIALLDVAMLCYSVYLDRKIGELKGIGPSVGHAYPIIRIGRFERFVHSPLGSLLLAVCFIGSLIAMREAEKQAGSPDARQYMGETVPEGWSMAIPCADEAEARSGQLAGR</sequence>
<reference evidence="3" key="1">
    <citation type="journal article" date="2019" name="Int. J. Syst. Evol. Microbiol.">
        <title>The Global Catalogue of Microorganisms (GCM) 10K type strain sequencing project: providing services to taxonomists for standard genome sequencing and annotation.</title>
        <authorList>
            <consortium name="The Broad Institute Genomics Platform"/>
            <consortium name="The Broad Institute Genome Sequencing Center for Infectious Disease"/>
            <person name="Wu L."/>
            <person name="Ma J."/>
        </authorList>
    </citation>
    <scope>NUCLEOTIDE SEQUENCE [LARGE SCALE GENOMIC DNA]</scope>
    <source>
        <strain evidence="3">KCTC 52416</strain>
    </source>
</reference>
<name>A0ABV7JLP2_9SPHI</name>
<protein>
    <submittedName>
        <fullName evidence="2">Uncharacterized protein</fullName>
    </submittedName>
</protein>
<proteinExistence type="predicted"/>
<accession>A0ABV7JLP2</accession>
<comment type="caution">
    <text evidence="2">The sequence shown here is derived from an EMBL/GenBank/DDBJ whole genome shotgun (WGS) entry which is preliminary data.</text>
</comment>
<gene>
    <name evidence="2" type="ORF">ACFOET_01395</name>
</gene>
<evidence type="ECO:0000256" key="1">
    <source>
        <dbReference type="SAM" id="Phobius"/>
    </source>
</evidence>
<keyword evidence="1" id="KW-0812">Transmembrane</keyword>
<feature type="transmembrane region" description="Helical" evidence="1">
    <location>
        <begin position="53"/>
        <end position="74"/>
    </location>
</feature>
<evidence type="ECO:0000313" key="2">
    <source>
        <dbReference type="EMBL" id="MFC3196257.1"/>
    </source>
</evidence>
<keyword evidence="3" id="KW-1185">Reference proteome</keyword>
<organism evidence="2 3">
    <name type="scientific">Parapedobacter deserti</name>
    <dbReference type="NCBI Taxonomy" id="1912957"/>
    <lineage>
        <taxon>Bacteria</taxon>
        <taxon>Pseudomonadati</taxon>
        <taxon>Bacteroidota</taxon>
        <taxon>Sphingobacteriia</taxon>
        <taxon>Sphingobacteriales</taxon>
        <taxon>Sphingobacteriaceae</taxon>
        <taxon>Parapedobacter</taxon>
    </lineage>
</organism>
<dbReference type="Proteomes" id="UP001595526">
    <property type="component" value="Unassembled WGS sequence"/>
</dbReference>
<evidence type="ECO:0000313" key="3">
    <source>
        <dbReference type="Proteomes" id="UP001595526"/>
    </source>
</evidence>